<dbReference type="NCBIfam" id="TIGR04183">
    <property type="entry name" value="Por_Secre_tail"/>
    <property type="match status" value="1"/>
</dbReference>
<dbReference type="InterPro" id="IPR048954">
    <property type="entry name" value="PorZ_N"/>
</dbReference>
<evidence type="ECO:0000313" key="2">
    <source>
        <dbReference type="EMBL" id="NEU65348.1"/>
    </source>
</evidence>
<comment type="caution">
    <text evidence="2">The sequence shown here is derived from an EMBL/GenBank/DDBJ whole genome shotgun (WGS) entry which is preliminary data.</text>
</comment>
<reference evidence="2 3" key="1">
    <citation type="submission" date="2020-02" db="EMBL/GenBank/DDBJ databases">
        <title>Draft genome sequence of two Spirosoma agri KCTC 52727 and Spirosoma terrae KCTC 52035.</title>
        <authorList>
            <person name="Rojas J."/>
            <person name="Ambika Manirajan B."/>
            <person name="Ratering S."/>
            <person name="Suarez C."/>
            <person name="Schnell S."/>
        </authorList>
    </citation>
    <scope>NUCLEOTIDE SEQUENCE [LARGE SCALE GENOMIC DNA]</scope>
    <source>
        <strain evidence="2 3">KCTC 52727</strain>
    </source>
</reference>
<dbReference type="InterPro" id="IPR026444">
    <property type="entry name" value="Secre_tail"/>
</dbReference>
<dbReference type="AlphaFoldDB" id="A0A6M0IBH2"/>
<evidence type="ECO:0000313" key="3">
    <source>
        <dbReference type="Proteomes" id="UP000477386"/>
    </source>
</evidence>
<dbReference type="InterPro" id="IPR011110">
    <property type="entry name" value="Reg_prop"/>
</dbReference>
<dbReference type="Proteomes" id="UP000477386">
    <property type="component" value="Unassembled WGS sequence"/>
</dbReference>
<keyword evidence="3" id="KW-1185">Reference proteome</keyword>
<dbReference type="Gene3D" id="2.130.10.10">
    <property type="entry name" value="YVTN repeat-like/Quinoprotein amine dehydrogenase"/>
    <property type="match status" value="1"/>
</dbReference>
<evidence type="ECO:0000259" key="1">
    <source>
        <dbReference type="Pfam" id="PF21544"/>
    </source>
</evidence>
<dbReference type="EMBL" id="JAAGNZ010000001">
    <property type="protein sequence ID" value="NEU65348.1"/>
    <property type="molecule type" value="Genomic_DNA"/>
</dbReference>
<accession>A0A6M0IBH2</accession>
<proteinExistence type="predicted"/>
<sequence>MSDYRAGIPGRNESCSQIKLRFRRFSLWGLMLVAIVHQSVLAQIGSWQTHVSYRSGQSIAITPATVYAATQNGLFYVDKATNELVVVSKKDGLSDVGISRLLYLADQQRILIAYRNGNLDFLALSNAGEPAGVVNVNTILAATNLPASRTIYHINRVGSNAYLSTDFGLVVLDVVKNEIRDTYFSQRADGSALPIYQTTTTADSLYALTAPLIATETGRRLRAIRFAANVNVADPANWKRIAEPGIQLESIVTNQGRLSATVNGQGIYERQSGRWVLSQALTRSLVRQFPTATTPILATTGTITTPNAGPFTSSLVVNPRDAALDGSAIWIADTQNGLLSGSGGTLRQIAPEGPAQDQFAGLYAYAQWLIALPRGPQDTTALTVSQPPVEVLAVPDERWLTVSGTGVVSGFNSAAYLTAEQKLYLSSYGGGLWVQNDDLTLTAVTLPATIVPFITSLATDIDGNLWMATGGPIFQRATLHVRRPDGQFQSFSIVNDQSIVQIVPDDNGFLWLRLGFGGVLVVDPQANRIRYLSTQTGQGGLLTNAVRTLVKDRNGAIWVGTDLGPTVFDSPYGAFDATIDAQPPLLNRRRLLANEPVTAIAVDGGNRKWIGTRDGLYHVSPDGSQLLDTFTAATSPLPNNAVQAIAIEPISGRVFIETGTSDQPNGIISYRGPATEPASALSSLTIFPNPVRPDFTGTVGINGLTDNSTVKILDAGGQLVYEARSQGGSATWNLRDYRGRSAQTGIYLVVVVTADGTEGLAGKLAVVR</sequence>
<feature type="domain" description="PorZ N-terminal beta-propeller" evidence="1">
    <location>
        <begin position="66"/>
        <end position="239"/>
    </location>
</feature>
<dbReference type="Pfam" id="PF07494">
    <property type="entry name" value="Reg_prop"/>
    <property type="match status" value="1"/>
</dbReference>
<gene>
    <name evidence="2" type="ORF">GK091_00485</name>
</gene>
<organism evidence="2 3">
    <name type="scientific">Spirosoma agri</name>
    <dbReference type="NCBI Taxonomy" id="1987381"/>
    <lineage>
        <taxon>Bacteria</taxon>
        <taxon>Pseudomonadati</taxon>
        <taxon>Bacteroidota</taxon>
        <taxon>Cytophagia</taxon>
        <taxon>Cytophagales</taxon>
        <taxon>Cytophagaceae</taxon>
        <taxon>Spirosoma</taxon>
    </lineage>
</organism>
<protein>
    <submittedName>
        <fullName evidence="2">T9SS type A sorting domain-containing protein</fullName>
    </submittedName>
</protein>
<dbReference type="SUPFAM" id="SSF63829">
    <property type="entry name" value="Calcium-dependent phosphotriesterase"/>
    <property type="match status" value="2"/>
</dbReference>
<name>A0A6M0IBH2_9BACT</name>
<dbReference type="InterPro" id="IPR015943">
    <property type="entry name" value="WD40/YVTN_repeat-like_dom_sf"/>
</dbReference>
<dbReference type="Pfam" id="PF21544">
    <property type="entry name" value="PorZ_N_b_propeller"/>
    <property type="match status" value="1"/>
</dbReference>